<proteinExistence type="predicted"/>
<reference evidence="1 2" key="1">
    <citation type="journal article" date="2012" name="J. Bacteriol.">
        <title>Genome Sequence of Fibrella aestuarina BUZ 2T, a Filamentous Marine Bacterium.</title>
        <authorList>
            <person name="Filippini M."/>
            <person name="Qi W."/>
            <person name="Blom J."/>
            <person name="Goesmann A."/>
            <person name="Smits T.H."/>
            <person name="Bagheri H.C."/>
        </authorList>
    </citation>
    <scope>NUCLEOTIDE SEQUENCE [LARGE SCALE GENOMIC DNA]</scope>
    <source>
        <strain evidence="2">BUZ 2T</strain>
    </source>
</reference>
<dbReference type="Proteomes" id="UP000011058">
    <property type="component" value="Chromosome"/>
</dbReference>
<organism evidence="1 2">
    <name type="scientific">Fibrella aestuarina BUZ 2</name>
    <dbReference type="NCBI Taxonomy" id="1166018"/>
    <lineage>
        <taxon>Bacteria</taxon>
        <taxon>Pseudomonadati</taxon>
        <taxon>Bacteroidota</taxon>
        <taxon>Cytophagia</taxon>
        <taxon>Cytophagales</taxon>
        <taxon>Spirosomataceae</taxon>
        <taxon>Fibrella</taxon>
    </lineage>
</organism>
<evidence type="ECO:0000313" key="2">
    <source>
        <dbReference type="Proteomes" id="UP000011058"/>
    </source>
</evidence>
<dbReference type="STRING" id="1166018.FAES_0238"/>
<keyword evidence="2" id="KW-1185">Reference proteome</keyword>
<dbReference type="RefSeq" id="WP_015329352.1">
    <property type="nucleotide sequence ID" value="NC_020054.1"/>
</dbReference>
<sequence>MRFLLVLPIVLVFIVHTARGQAHLVPTDGYFTPSGSEQAYYRTLRQKLLVGLSDDRGPMALIVVQPTFQPEYILHLSRKGPDHTLTVRTCHRIIWSLLKQQNGADSVASLPLIEHRRLIDPSLFAQLTELFITCTNQAHYRKRKRPISVAGSPALIELDVGVDGTYYDFVASDGGRTWSGRTYSPADRSLMGELVALTDDLVALANGKGTEAGLRVRTQRLYKKIAAE</sequence>
<dbReference type="HOGENOM" id="CLU_1213333_0_0_10"/>
<protein>
    <submittedName>
        <fullName evidence="1">Uncharacterized protein</fullName>
    </submittedName>
</protein>
<evidence type="ECO:0000313" key="1">
    <source>
        <dbReference type="EMBL" id="CCG98252.1"/>
    </source>
</evidence>
<dbReference type="eggNOG" id="ENOG5030KFJ">
    <property type="taxonomic scope" value="Bacteria"/>
</dbReference>
<name>I0K299_9BACT</name>
<gene>
    <name evidence="1" type="ORF">FAES_0238</name>
</gene>
<dbReference type="EMBL" id="HE796683">
    <property type="protein sequence ID" value="CCG98252.1"/>
    <property type="molecule type" value="Genomic_DNA"/>
</dbReference>
<dbReference type="KEGG" id="fae:FAES_0238"/>
<dbReference type="AlphaFoldDB" id="I0K299"/>
<accession>I0K299</accession>